<keyword evidence="1" id="KW-0472">Membrane</keyword>
<dbReference type="EMBL" id="JAAMOB010000003">
    <property type="protein sequence ID" value="KAF4115552.1"/>
    <property type="molecule type" value="Genomic_DNA"/>
</dbReference>
<sequence>MSEMALFQHMLEHLFPSQNTGYFSVKEQIIQRSQVQRMTAQVYCLLTAVLLCLSGYLSATYVTPSQTDKFCQECSSDGDCPGGDKCCPFDFEPVCILPDSTKPGVCPPKTLLGGSCARSCACLNRKCCRNRCGHCCIAPYTDASHSQPHHLQRNHSITPK</sequence>
<dbReference type="InterPro" id="IPR008197">
    <property type="entry name" value="WAP_dom"/>
</dbReference>
<keyword evidence="1" id="KW-1133">Transmembrane helix</keyword>
<dbReference type="GO" id="GO:0030414">
    <property type="term" value="F:peptidase inhibitor activity"/>
    <property type="evidence" value="ECO:0007669"/>
    <property type="project" value="InterPro"/>
</dbReference>
<protein>
    <recommendedName>
        <fullName evidence="2">WAP domain-containing protein</fullName>
    </recommendedName>
</protein>
<evidence type="ECO:0000313" key="4">
    <source>
        <dbReference type="Proteomes" id="UP000579812"/>
    </source>
</evidence>
<reference evidence="3 4" key="1">
    <citation type="submission" date="2020-04" db="EMBL/GenBank/DDBJ databases">
        <title>Chromosome-level genome assembly of a cyprinid fish Onychostoma macrolepis by integration of Nanopore Sequencing, Bionano and Hi-C technology.</title>
        <authorList>
            <person name="Wang D."/>
        </authorList>
    </citation>
    <scope>NUCLEOTIDE SEQUENCE [LARGE SCALE GENOMIC DNA]</scope>
    <source>
        <strain evidence="3">SWU-2019</strain>
        <tissue evidence="3">Muscle</tissue>
    </source>
</reference>
<evidence type="ECO:0000256" key="1">
    <source>
        <dbReference type="SAM" id="Phobius"/>
    </source>
</evidence>
<dbReference type="AlphaFoldDB" id="A0A7J6D8Q7"/>
<feature type="transmembrane region" description="Helical" evidence="1">
    <location>
        <begin position="42"/>
        <end position="62"/>
    </location>
</feature>
<feature type="domain" description="WAP" evidence="2">
    <location>
        <begin position="71"/>
        <end position="98"/>
    </location>
</feature>
<organism evidence="3 4">
    <name type="scientific">Onychostoma macrolepis</name>
    <dbReference type="NCBI Taxonomy" id="369639"/>
    <lineage>
        <taxon>Eukaryota</taxon>
        <taxon>Metazoa</taxon>
        <taxon>Chordata</taxon>
        <taxon>Craniata</taxon>
        <taxon>Vertebrata</taxon>
        <taxon>Euteleostomi</taxon>
        <taxon>Actinopterygii</taxon>
        <taxon>Neopterygii</taxon>
        <taxon>Teleostei</taxon>
        <taxon>Ostariophysi</taxon>
        <taxon>Cypriniformes</taxon>
        <taxon>Cyprinidae</taxon>
        <taxon>Acrossocheilinae</taxon>
        <taxon>Onychostoma</taxon>
    </lineage>
</organism>
<comment type="caution">
    <text evidence="3">The sequence shown here is derived from an EMBL/GenBank/DDBJ whole genome shotgun (WGS) entry which is preliminary data.</text>
</comment>
<dbReference type="Pfam" id="PF00095">
    <property type="entry name" value="WAP"/>
    <property type="match status" value="1"/>
</dbReference>
<keyword evidence="4" id="KW-1185">Reference proteome</keyword>
<proteinExistence type="predicted"/>
<accession>A0A7J6D8Q7</accession>
<name>A0A7J6D8Q7_9TELE</name>
<evidence type="ECO:0000313" key="3">
    <source>
        <dbReference type="EMBL" id="KAF4115552.1"/>
    </source>
</evidence>
<dbReference type="GO" id="GO:0005576">
    <property type="term" value="C:extracellular region"/>
    <property type="evidence" value="ECO:0007669"/>
    <property type="project" value="InterPro"/>
</dbReference>
<keyword evidence="1" id="KW-0812">Transmembrane</keyword>
<gene>
    <name evidence="3" type="ORF">G5714_003041</name>
</gene>
<evidence type="ECO:0000259" key="2">
    <source>
        <dbReference type="Pfam" id="PF00095"/>
    </source>
</evidence>
<dbReference type="Proteomes" id="UP000579812">
    <property type="component" value="Unassembled WGS sequence"/>
</dbReference>